<evidence type="ECO:0000256" key="1">
    <source>
        <dbReference type="SAM" id="MobiDB-lite"/>
    </source>
</evidence>
<dbReference type="PANTHER" id="PTHR21666">
    <property type="entry name" value="PEPTIDASE-RELATED"/>
    <property type="match status" value="1"/>
</dbReference>
<dbReference type="InterPro" id="IPR011055">
    <property type="entry name" value="Dup_hybrid_motif"/>
</dbReference>
<evidence type="ECO:0000313" key="3">
    <source>
        <dbReference type="EMBL" id="MET3944588.1"/>
    </source>
</evidence>
<comment type="caution">
    <text evidence="3">The sequence shown here is derived from an EMBL/GenBank/DDBJ whole genome shotgun (WGS) entry which is preliminary data.</text>
</comment>
<dbReference type="EMBL" id="JBEPNZ010000001">
    <property type="protein sequence ID" value="MET3944588.1"/>
    <property type="molecule type" value="Genomic_DNA"/>
</dbReference>
<reference evidence="3 4" key="1">
    <citation type="submission" date="2024-06" db="EMBL/GenBank/DDBJ databases">
        <title>Sequencing the genomes of 1000 actinobacteria strains.</title>
        <authorList>
            <person name="Klenk H.-P."/>
        </authorList>
    </citation>
    <scope>NUCLEOTIDE SEQUENCE [LARGE SCALE GENOMIC DNA]</scope>
    <source>
        <strain evidence="3 4">DSM 44265</strain>
    </source>
</reference>
<organism evidence="3 4">
    <name type="scientific">Corynebacterium mucifaciens</name>
    <dbReference type="NCBI Taxonomy" id="57171"/>
    <lineage>
        <taxon>Bacteria</taxon>
        <taxon>Bacillati</taxon>
        <taxon>Actinomycetota</taxon>
        <taxon>Actinomycetes</taxon>
        <taxon>Mycobacteriales</taxon>
        <taxon>Corynebacteriaceae</taxon>
        <taxon>Corynebacterium</taxon>
    </lineage>
</organism>
<feature type="domain" description="M23ase beta-sheet core" evidence="2">
    <location>
        <begin position="158"/>
        <end position="232"/>
    </location>
</feature>
<dbReference type="Proteomes" id="UP001549139">
    <property type="component" value="Unassembled WGS sequence"/>
</dbReference>
<dbReference type="Pfam" id="PF01551">
    <property type="entry name" value="Peptidase_M23"/>
    <property type="match status" value="1"/>
</dbReference>
<feature type="compositionally biased region" description="Polar residues" evidence="1">
    <location>
        <begin position="257"/>
        <end position="267"/>
    </location>
</feature>
<evidence type="ECO:0000259" key="2">
    <source>
        <dbReference type="Pfam" id="PF01551"/>
    </source>
</evidence>
<dbReference type="CDD" id="cd12797">
    <property type="entry name" value="M23_peptidase"/>
    <property type="match status" value="1"/>
</dbReference>
<feature type="region of interest" description="Disordered" evidence="1">
    <location>
        <begin position="250"/>
        <end position="290"/>
    </location>
</feature>
<accession>A0ABV2NYF4</accession>
<dbReference type="InterPro" id="IPR050570">
    <property type="entry name" value="Cell_wall_metabolism_enzyme"/>
</dbReference>
<dbReference type="Gene3D" id="2.70.70.10">
    <property type="entry name" value="Glucose Permease (Domain IIA)"/>
    <property type="match status" value="1"/>
</dbReference>
<dbReference type="InterPro" id="IPR016047">
    <property type="entry name" value="M23ase_b-sheet_dom"/>
</dbReference>
<name>A0ABV2NYF4_9CORY</name>
<protein>
    <submittedName>
        <fullName evidence="3">Biotin carboxyl carrier protein</fullName>
    </submittedName>
</protein>
<sequence>MVAVSKHQYQHDRVMRLKSSRSSGGKHRTITTSRTKGRLALVAVAAGTVSSAGVGGATAATLQAPAEVEAPVSPEAATVEVDLATNDTALSSSGTQAAPQILAISEFKPVANIDEQLDKAIQYNAERAQNERAARAPSAVKPAEGTFTCGSGVRWGTLHAGIDIANVVGTPILAAMGGTVIDSGPASGFGQWIRIQHDDGSIAVYGHMETLDVTVGERVTAGQRITGMGNRGFPPALTCTSSFTRLAAGRSTRCPGSPSTASPSNLPALTRTGPDTGTGGSDWAGGTRLRPQRRFSFIADTART</sequence>
<dbReference type="PANTHER" id="PTHR21666:SF270">
    <property type="entry name" value="MUREIN HYDROLASE ACTIVATOR ENVC"/>
    <property type="match status" value="1"/>
</dbReference>
<gene>
    <name evidence="3" type="ORF">JOF50_001387</name>
</gene>
<evidence type="ECO:0000313" key="4">
    <source>
        <dbReference type="Proteomes" id="UP001549139"/>
    </source>
</evidence>
<dbReference type="SUPFAM" id="SSF51261">
    <property type="entry name" value="Duplicated hybrid motif"/>
    <property type="match status" value="1"/>
</dbReference>
<proteinExistence type="predicted"/>
<keyword evidence="4" id="KW-1185">Reference proteome</keyword>